<evidence type="ECO:0000256" key="1">
    <source>
        <dbReference type="SAM" id="MobiDB-lite"/>
    </source>
</evidence>
<protein>
    <submittedName>
        <fullName evidence="3">Uncharacterized protein</fullName>
    </submittedName>
</protein>
<accession>A0A8H7TXE7</accession>
<evidence type="ECO:0000313" key="4">
    <source>
        <dbReference type="Proteomes" id="UP000639403"/>
    </source>
</evidence>
<dbReference type="EMBL" id="JADOXO010000531">
    <property type="protein sequence ID" value="KAF9802985.1"/>
    <property type="molecule type" value="Genomic_DNA"/>
</dbReference>
<gene>
    <name evidence="3" type="ORF">IEO21_09758</name>
</gene>
<keyword evidence="2" id="KW-0472">Membrane</keyword>
<comment type="caution">
    <text evidence="3">The sequence shown here is derived from an EMBL/GenBank/DDBJ whole genome shotgun (WGS) entry which is preliminary data.</text>
</comment>
<feature type="region of interest" description="Disordered" evidence="1">
    <location>
        <begin position="1"/>
        <end position="54"/>
    </location>
</feature>
<keyword evidence="2" id="KW-0812">Transmembrane</keyword>
<reference evidence="3" key="1">
    <citation type="submission" date="2020-11" db="EMBL/GenBank/DDBJ databases">
        <authorList>
            <person name="Koelle M."/>
            <person name="Horta M.A.C."/>
            <person name="Nowrousian M."/>
            <person name="Ohm R.A."/>
            <person name="Benz P."/>
            <person name="Pilgard A."/>
        </authorList>
    </citation>
    <scope>NUCLEOTIDE SEQUENCE</scope>
    <source>
        <strain evidence="3">FPRL280</strain>
    </source>
</reference>
<reference evidence="3" key="2">
    <citation type="journal article" name="Front. Microbiol.">
        <title>Degradative Capacity of Two Strains of Rhodonia placenta: From Phenotype to Genotype.</title>
        <authorList>
            <person name="Kolle M."/>
            <person name="Horta M.A.C."/>
            <person name="Nowrousian M."/>
            <person name="Ohm R.A."/>
            <person name="Benz J.P."/>
            <person name="Pilgard A."/>
        </authorList>
    </citation>
    <scope>NUCLEOTIDE SEQUENCE</scope>
    <source>
        <strain evidence="3">FPRL280</strain>
    </source>
</reference>
<dbReference type="AlphaFoldDB" id="A0A8H7TXE7"/>
<name>A0A8H7TXE7_9APHY</name>
<dbReference type="Proteomes" id="UP000639403">
    <property type="component" value="Unassembled WGS sequence"/>
</dbReference>
<evidence type="ECO:0000313" key="3">
    <source>
        <dbReference type="EMBL" id="KAF9802985.1"/>
    </source>
</evidence>
<sequence length="248" mass="26055">MLGVGGMMGRESVIGGEGASHPSSTTDLRQIALPSQIASRPEAVDEETTAETEGKVPTSLIINTDCGHAVSDETSRGETVEINVACATENVVEETIYAVETTIIALVPGQDRSGRAEIELHGTVTDESIAQEPGHTEEAATRAEPVLQENVIVLSESDVLLGILIVLEGVVIQRFSDPPSTLDAIAFTTCNVVLLCLVPAERRTGLMMATVGLAFQAWKIGVLPLAVIIATGIMKASGAMPPGNLEKW</sequence>
<proteinExistence type="predicted"/>
<organism evidence="3 4">
    <name type="scientific">Rhodonia placenta</name>
    <dbReference type="NCBI Taxonomy" id="104341"/>
    <lineage>
        <taxon>Eukaryota</taxon>
        <taxon>Fungi</taxon>
        <taxon>Dikarya</taxon>
        <taxon>Basidiomycota</taxon>
        <taxon>Agaricomycotina</taxon>
        <taxon>Agaricomycetes</taxon>
        <taxon>Polyporales</taxon>
        <taxon>Adustoporiaceae</taxon>
        <taxon>Rhodonia</taxon>
    </lineage>
</organism>
<keyword evidence="2" id="KW-1133">Transmembrane helix</keyword>
<evidence type="ECO:0000256" key="2">
    <source>
        <dbReference type="SAM" id="Phobius"/>
    </source>
</evidence>
<feature type="transmembrane region" description="Helical" evidence="2">
    <location>
        <begin position="212"/>
        <end position="234"/>
    </location>
</feature>